<name>A0ABM1RK97_CAMSA</name>
<feature type="compositionally biased region" description="Acidic residues" evidence="1">
    <location>
        <begin position="145"/>
        <end position="155"/>
    </location>
</feature>
<sequence length="155" mass="16806">MSNVRKSSYIEMLIETSRRGSQSVECVVGDGPEAPPRGESQSVVRDRVHAELQVASESGGRDGDRAQTEDILNSGGEDRARHGFGSCCFEDDCRVYGDEDCDIVDDAIGCEDNNDEEVDNGLAIEEDANINIEEDFPEAARLEDVGSDNDSGDDI</sequence>
<reference evidence="2" key="1">
    <citation type="journal article" date="2014" name="Nat. Commun.">
        <title>The emerging biofuel crop Camelina sativa retains a highly undifferentiated hexaploid genome structure.</title>
        <authorList>
            <person name="Kagale S."/>
            <person name="Koh C."/>
            <person name="Nixon J."/>
            <person name="Bollina V."/>
            <person name="Clarke W.E."/>
            <person name="Tuteja R."/>
            <person name="Spillane C."/>
            <person name="Robinson S.J."/>
            <person name="Links M.G."/>
            <person name="Clarke C."/>
            <person name="Higgins E.E."/>
            <person name="Huebert T."/>
            <person name="Sharpe A.G."/>
            <person name="Parkin I.A."/>
        </authorList>
    </citation>
    <scope>NUCLEOTIDE SEQUENCE [LARGE SCALE GENOMIC DNA]</scope>
    <source>
        <strain evidence="2">cv. DH55</strain>
    </source>
</reference>
<organism evidence="2 3">
    <name type="scientific">Camelina sativa</name>
    <name type="common">False flax</name>
    <name type="synonym">Myagrum sativum</name>
    <dbReference type="NCBI Taxonomy" id="90675"/>
    <lineage>
        <taxon>Eukaryota</taxon>
        <taxon>Viridiplantae</taxon>
        <taxon>Streptophyta</taxon>
        <taxon>Embryophyta</taxon>
        <taxon>Tracheophyta</taxon>
        <taxon>Spermatophyta</taxon>
        <taxon>Magnoliopsida</taxon>
        <taxon>eudicotyledons</taxon>
        <taxon>Gunneridae</taxon>
        <taxon>Pentapetalae</taxon>
        <taxon>rosids</taxon>
        <taxon>malvids</taxon>
        <taxon>Brassicales</taxon>
        <taxon>Brassicaceae</taxon>
        <taxon>Camelineae</taxon>
        <taxon>Camelina</taxon>
    </lineage>
</organism>
<reference evidence="3" key="2">
    <citation type="submission" date="2025-08" db="UniProtKB">
        <authorList>
            <consortium name="RefSeq"/>
        </authorList>
    </citation>
    <scope>IDENTIFICATION</scope>
    <source>
        <tissue evidence="3">Leaf</tissue>
    </source>
</reference>
<dbReference type="GeneID" id="109132288"/>
<feature type="compositionally biased region" description="Basic and acidic residues" evidence="1">
    <location>
        <begin position="59"/>
        <end position="68"/>
    </location>
</feature>
<accession>A0ABM1RK97</accession>
<evidence type="ECO:0000313" key="3">
    <source>
        <dbReference type="RefSeq" id="XP_019099435.1"/>
    </source>
</evidence>
<proteinExistence type="predicted"/>
<dbReference type="Proteomes" id="UP000694864">
    <property type="component" value="Chromosome 3"/>
</dbReference>
<feature type="region of interest" description="Disordered" evidence="1">
    <location>
        <begin position="136"/>
        <end position="155"/>
    </location>
</feature>
<protein>
    <submittedName>
        <fullName evidence="3">Uncharacterized protein LOC109132288</fullName>
    </submittedName>
</protein>
<gene>
    <name evidence="3" type="primary">LOC109132288</name>
</gene>
<keyword evidence="2" id="KW-1185">Reference proteome</keyword>
<evidence type="ECO:0000256" key="1">
    <source>
        <dbReference type="SAM" id="MobiDB-lite"/>
    </source>
</evidence>
<feature type="region of interest" description="Disordered" evidence="1">
    <location>
        <begin position="54"/>
        <end position="76"/>
    </location>
</feature>
<dbReference type="RefSeq" id="XP_019099435.1">
    <property type="nucleotide sequence ID" value="XM_019243890.1"/>
</dbReference>
<feature type="region of interest" description="Disordered" evidence="1">
    <location>
        <begin position="21"/>
        <end position="42"/>
    </location>
</feature>
<evidence type="ECO:0000313" key="2">
    <source>
        <dbReference type="Proteomes" id="UP000694864"/>
    </source>
</evidence>